<keyword evidence="1 2" id="KW-0378">Hydrolase</keyword>
<sequence length="173" mass="19717">MHHNVSAGLLMYRLNTGRLELLLAHPGGPYFVDKDDRYWGIPKGHLEIGETIAEGAVREFIEETGIDPDLSYSIYLGSAPGKYKRIVHIWAFEGDWDVSKPVQSNAFQLEWPPNSGQVCLYPEIDKIDFFSIAEANRKIEREQLIFLNRLEKGLLGSNYFRNQLGLLPKLAHC</sequence>
<dbReference type="InterPro" id="IPR000086">
    <property type="entry name" value="NUDIX_hydrolase_dom"/>
</dbReference>
<dbReference type="Gene3D" id="3.90.79.10">
    <property type="entry name" value="Nucleoside Triphosphate Pyrophosphohydrolase"/>
    <property type="match status" value="1"/>
</dbReference>
<accession>A0ABZ3IN08</accession>
<keyword evidence="5" id="KW-1185">Reference proteome</keyword>
<dbReference type="PANTHER" id="PTHR21340:SF0">
    <property type="entry name" value="BIS(5'-NUCLEOSYL)-TETRAPHOSPHATASE [ASYMMETRICAL]"/>
    <property type="match status" value="1"/>
</dbReference>
<dbReference type="InterPro" id="IPR020084">
    <property type="entry name" value="NUDIX_hydrolase_CS"/>
</dbReference>
<dbReference type="SUPFAM" id="SSF55811">
    <property type="entry name" value="Nudix"/>
    <property type="match status" value="1"/>
</dbReference>
<name>A0ABZ3IN08_9FIRM</name>
<evidence type="ECO:0000259" key="3">
    <source>
        <dbReference type="PROSITE" id="PS51462"/>
    </source>
</evidence>
<feature type="domain" description="Nudix hydrolase" evidence="3">
    <location>
        <begin position="1"/>
        <end position="152"/>
    </location>
</feature>
<evidence type="ECO:0000313" key="4">
    <source>
        <dbReference type="EMBL" id="XFO66798.1"/>
    </source>
</evidence>
<evidence type="ECO:0000256" key="1">
    <source>
        <dbReference type="ARBA" id="ARBA00022801"/>
    </source>
</evidence>
<dbReference type="InterPro" id="IPR051325">
    <property type="entry name" value="Nudix_hydrolase_domain"/>
</dbReference>
<evidence type="ECO:0000256" key="2">
    <source>
        <dbReference type="RuleBase" id="RU003476"/>
    </source>
</evidence>
<dbReference type="Pfam" id="PF00293">
    <property type="entry name" value="NUDIX"/>
    <property type="match status" value="1"/>
</dbReference>
<reference evidence="4" key="1">
    <citation type="submission" date="2024-05" db="EMBL/GenBank/DDBJ databases">
        <title>Isolation and characterization of Sporomusa carbonis sp. nov., a carboxydotrophic hydrogenogen in the genus of Sporomusa isolated from a charcoal burning pile.</title>
        <authorList>
            <person name="Boeer T."/>
            <person name="Rosenbaum F."/>
            <person name="Eysell L."/>
            <person name="Mueller V."/>
            <person name="Daniel R."/>
            <person name="Poehlein A."/>
        </authorList>
    </citation>
    <scope>NUCLEOTIDE SEQUENCE [LARGE SCALE GENOMIC DNA]</scope>
    <source>
        <strain evidence="4">DSM 10669</strain>
    </source>
</reference>
<protein>
    <recommendedName>
        <fullName evidence="3">Nudix hydrolase domain-containing protein</fullName>
    </recommendedName>
</protein>
<dbReference type="EMBL" id="CP155573">
    <property type="protein sequence ID" value="XFO66798.1"/>
    <property type="molecule type" value="Genomic_DNA"/>
</dbReference>
<dbReference type="RefSeq" id="WP_211289823.1">
    <property type="nucleotide sequence ID" value="NZ_CP155573.1"/>
</dbReference>
<proteinExistence type="inferred from homology"/>
<dbReference type="PANTHER" id="PTHR21340">
    <property type="entry name" value="DIADENOSINE 5,5-P1,P4-TETRAPHOSPHATE PYROPHOSPHOHYDROLASE MUTT"/>
    <property type="match status" value="1"/>
</dbReference>
<evidence type="ECO:0000313" key="5">
    <source>
        <dbReference type="Proteomes" id="UP000216752"/>
    </source>
</evidence>
<dbReference type="PROSITE" id="PS51462">
    <property type="entry name" value="NUDIX"/>
    <property type="match status" value="1"/>
</dbReference>
<dbReference type="PRINTS" id="PR00502">
    <property type="entry name" value="NUDIXFAMILY"/>
</dbReference>
<dbReference type="Proteomes" id="UP000216752">
    <property type="component" value="Chromosome"/>
</dbReference>
<dbReference type="InterPro" id="IPR015797">
    <property type="entry name" value="NUDIX_hydrolase-like_dom_sf"/>
</dbReference>
<gene>
    <name evidence="4" type="ORF">SPSIL_029580</name>
</gene>
<dbReference type="PROSITE" id="PS00893">
    <property type="entry name" value="NUDIX_BOX"/>
    <property type="match status" value="1"/>
</dbReference>
<comment type="similarity">
    <text evidence="2">Belongs to the Nudix hydrolase family.</text>
</comment>
<dbReference type="InterPro" id="IPR020476">
    <property type="entry name" value="Nudix_hydrolase"/>
</dbReference>
<organism evidence="4 5">
    <name type="scientific">Sporomusa silvacetica DSM 10669</name>
    <dbReference type="NCBI Taxonomy" id="1123289"/>
    <lineage>
        <taxon>Bacteria</taxon>
        <taxon>Bacillati</taxon>
        <taxon>Bacillota</taxon>
        <taxon>Negativicutes</taxon>
        <taxon>Selenomonadales</taxon>
        <taxon>Sporomusaceae</taxon>
        <taxon>Sporomusa</taxon>
    </lineage>
</organism>